<dbReference type="AlphaFoldDB" id="A0A1C2ECM1"/>
<dbReference type="PROSITE" id="PS51257">
    <property type="entry name" value="PROKAR_LIPOPROTEIN"/>
    <property type="match status" value="1"/>
</dbReference>
<dbReference type="Proteomes" id="UP000095143">
    <property type="component" value="Unassembled WGS sequence"/>
</dbReference>
<gene>
    <name evidence="1" type="ORF">BBI10_04125</name>
</gene>
<name>A0A1C2ECM1_9PSED</name>
<evidence type="ECO:0008006" key="3">
    <source>
        <dbReference type="Google" id="ProtNLM"/>
    </source>
</evidence>
<evidence type="ECO:0000313" key="1">
    <source>
        <dbReference type="EMBL" id="OCX24812.1"/>
    </source>
</evidence>
<reference evidence="1 2" key="1">
    <citation type="submission" date="2016-08" db="EMBL/GenBank/DDBJ databases">
        <title>Whole genome sequence of Pseudomonas graminis strain UASWS1507, a potential biological control agent for agriculture.</title>
        <authorList>
            <person name="Crovadore J."/>
            <person name="Calmin G."/>
            <person name="Chablais R."/>
            <person name="Cochard B."/>
            <person name="Lefort F."/>
        </authorList>
    </citation>
    <scope>NUCLEOTIDE SEQUENCE [LARGE SCALE GENOMIC DNA]</scope>
    <source>
        <strain evidence="1 2">UASWS1507</strain>
    </source>
</reference>
<comment type="caution">
    <text evidence="1">The sequence shown here is derived from an EMBL/GenBank/DDBJ whole genome shotgun (WGS) entry which is preliminary data.</text>
</comment>
<proteinExistence type="predicted"/>
<accession>A0A1C2ECM1</accession>
<sequence>MYSRSLAILGVIVAAVALAGCSTKNYGRQPDLTSFEKTSLSCREIDLEQAKVKGFIQHVNQESGFDGRSVLSFLGDFGIGNTMEKHNALASATTRLAELDKLRSTKCTSSSASVYIPPPGAPVPASSTMLGPKSKDEQIYELQQNGGISYEEYQYRYREITNEP</sequence>
<organism evidence="1 2">
    <name type="scientific">Pseudomonas graminis</name>
    <dbReference type="NCBI Taxonomy" id="158627"/>
    <lineage>
        <taxon>Bacteria</taxon>
        <taxon>Pseudomonadati</taxon>
        <taxon>Pseudomonadota</taxon>
        <taxon>Gammaproteobacteria</taxon>
        <taxon>Pseudomonadales</taxon>
        <taxon>Pseudomonadaceae</taxon>
        <taxon>Pseudomonas</taxon>
    </lineage>
</organism>
<dbReference type="EMBL" id="MDEN01000053">
    <property type="protein sequence ID" value="OCX24812.1"/>
    <property type="molecule type" value="Genomic_DNA"/>
</dbReference>
<evidence type="ECO:0000313" key="2">
    <source>
        <dbReference type="Proteomes" id="UP000095143"/>
    </source>
</evidence>
<protein>
    <recommendedName>
        <fullName evidence="3">Lipoprotein</fullName>
    </recommendedName>
</protein>
<dbReference type="OrthoDB" id="7206526at2"/>